<keyword evidence="2" id="KW-0479">Metal-binding</keyword>
<proteinExistence type="predicted"/>
<dbReference type="Pfam" id="PF13359">
    <property type="entry name" value="DDE_Tnp_4"/>
    <property type="match status" value="1"/>
</dbReference>
<organism evidence="4 5">
    <name type="scientific">Phycomyces blakesleeanus (strain ATCC 8743b / DSM 1359 / FGSC 10004 / NBRC 33097 / NRRL 1555)</name>
    <dbReference type="NCBI Taxonomy" id="763407"/>
    <lineage>
        <taxon>Eukaryota</taxon>
        <taxon>Fungi</taxon>
        <taxon>Fungi incertae sedis</taxon>
        <taxon>Mucoromycota</taxon>
        <taxon>Mucoromycotina</taxon>
        <taxon>Mucoromycetes</taxon>
        <taxon>Mucorales</taxon>
        <taxon>Phycomycetaceae</taxon>
        <taxon>Phycomyces</taxon>
    </lineage>
</organism>
<dbReference type="EMBL" id="KV440972">
    <property type="protein sequence ID" value="OAD79399.1"/>
    <property type="molecule type" value="Genomic_DNA"/>
</dbReference>
<dbReference type="STRING" id="763407.A0A167QB26"/>
<dbReference type="RefSeq" id="XP_018297439.1">
    <property type="nucleotide sequence ID" value="XM_018430223.1"/>
</dbReference>
<keyword evidence="5" id="KW-1185">Reference proteome</keyword>
<name>A0A167QB26_PHYB8</name>
<dbReference type="AlphaFoldDB" id="A0A167QB26"/>
<dbReference type="InterPro" id="IPR027806">
    <property type="entry name" value="HARBI1_dom"/>
</dbReference>
<comment type="cofactor">
    <cofactor evidence="1">
        <name>a divalent metal cation</name>
        <dbReference type="ChEBI" id="CHEBI:60240"/>
    </cofactor>
</comment>
<evidence type="ECO:0000256" key="1">
    <source>
        <dbReference type="ARBA" id="ARBA00001968"/>
    </source>
</evidence>
<sequence>MSAIERLIEIADSMLYHVSEYVIEEEAEIAQQYQQEFDCICISLHIQGCLNINTLSDKDSPVDDCVGFINSTFNKIARPIVGQDVVYNEHYRGHGIKYQAVVTPDGITSSIMGSETGDRHDTHLYLESGLEEKMRQTFDFRDINNGPCYFLYGDPAYTASDFMIVLFNRRK</sequence>
<dbReference type="GeneID" id="28991129"/>
<evidence type="ECO:0000313" key="4">
    <source>
        <dbReference type="EMBL" id="OAD79399.1"/>
    </source>
</evidence>
<dbReference type="VEuPathDB" id="FungiDB:PHYBLDRAFT_139430"/>
<accession>A0A167QB26</accession>
<dbReference type="GO" id="GO:0046872">
    <property type="term" value="F:metal ion binding"/>
    <property type="evidence" value="ECO:0007669"/>
    <property type="project" value="UniProtKB-KW"/>
</dbReference>
<dbReference type="Proteomes" id="UP000077315">
    <property type="component" value="Unassembled WGS sequence"/>
</dbReference>
<evidence type="ECO:0000259" key="3">
    <source>
        <dbReference type="Pfam" id="PF13359"/>
    </source>
</evidence>
<dbReference type="InParanoid" id="A0A167QB26"/>
<evidence type="ECO:0000313" key="5">
    <source>
        <dbReference type="Proteomes" id="UP000077315"/>
    </source>
</evidence>
<gene>
    <name evidence="4" type="ORF">PHYBLDRAFT_139430</name>
</gene>
<evidence type="ECO:0000256" key="2">
    <source>
        <dbReference type="ARBA" id="ARBA00022723"/>
    </source>
</evidence>
<reference evidence="5" key="1">
    <citation type="submission" date="2015-06" db="EMBL/GenBank/DDBJ databases">
        <title>Expansion of signal transduction pathways in fungi by whole-genome duplication.</title>
        <authorList>
            <consortium name="DOE Joint Genome Institute"/>
            <person name="Corrochano L.M."/>
            <person name="Kuo A."/>
            <person name="Marcet-Houben M."/>
            <person name="Polaino S."/>
            <person name="Salamov A."/>
            <person name="Villalobos J.M."/>
            <person name="Alvarez M.I."/>
            <person name="Avalos J."/>
            <person name="Benito E.P."/>
            <person name="Benoit I."/>
            <person name="Burger G."/>
            <person name="Camino L.P."/>
            <person name="Canovas D."/>
            <person name="Cerda-Olmedo E."/>
            <person name="Cheng J.-F."/>
            <person name="Dominguez A."/>
            <person name="Elias M."/>
            <person name="Eslava A.P."/>
            <person name="Glaser F."/>
            <person name="Grimwood J."/>
            <person name="Gutierrez G."/>
            <person name="Heitman J."/>
            <person name="Henrissat B."/>
            <person name="Iturriaga E.A."/>
            <person name="Lang B.F."/>
            <person name="Lavin J.L."/>
            <person name="Lee S."/>
            <person name="Li W."/>
            <person name="Lindquist E."/>
            <person name="Lopez-Garcia S."/>
            <person name="Luque E.M."/>
            <person name="Marcos A.T."/>
            <person name="Martin J."/>
            <person name="McCluskey K."/>
            <person name="Medina H.R."/>
            <person name="Miralles-Duran A."/>
            <person name="Miyazaki A."/>
            <person name="Munoz-Torres E."/>
            <person name="Oguiza J.A."/>
            <person name="Ohm R."/>
            <person name="Olmedo M."/>
            <person name="Orejas M."/>
            <person name="Ortiz-Castellanos L."/>
            <person name="Pisabarro A.G."/>
            <person name="Rodriguez-Romero J."/>
            <person name="Ruiz-Herrera J."/>
            <person name="Ruiz-Vazquez R."/>
            <person name="Sanz C."/>
            <person name="Schackwitz W."/>
            <person name="Schmutz J."/>
            <person name="Shahriari M."/>
            <person name="Shelest E."/>
            <person name="Silva-Franco F."/>
            <person name="Soanes D."/>
            <person name="Syed K."/>
            <person name="Tagua V.G."/>
            <person name="Talbot N.J."/>
            <person name="Thon M."/>
            <person name="De vries R.P."/>
            <person name="Wiebenga A."/>
            <person name="Yadav J.S."/>
            <person name="Braun E.L."/>
            <person name="Baker S."/>
            <person name="Garre V."/>
            <person name="Horwitz B."/>
            <person name="Torres-Martinez S."/>
            <person name="Idnurm A."/>
            <person name="Herrera-Estrella A."/>
            <person name="Gabaldon T."/>
            <person name="Grigoriev I.V."/>
        </authorList>
    </citation>
    <scope>NUCLEOTIDE SEQUENCE [LARGE SCALE GENOMIC DNA]</scope>
    <source>
        <strain evidence="5">NRRL 1555(-)</strain>
    </source>
</reference>
<feature type="domain" description="DDE Tnp4" evidence="3">
    <location>
        <begin position="72"/>
        <end position="168"/>
    </location>
</feature>
<protein>
    <recommendedName>
        <fullName evidence="3">DDE Tnp4 domain-containing protein</fullName>
    </recommendedName>
</protein>
<dbReference type="OrthoDB" id="5945905at2759"/>